<reference evidence="1" key="1">
    <citation type="journal article" date="2021" name="PeerJ">
        <title>Extensive microbial diversity within the chicken gut microbiome revealed by metagenomics and culture.</title>
        <authorList>
            <person name="Gilroy R."/>
            <person name="Ravi A."/>
            <person name="Getino M."/>
            <person name="Pursley I."/>
            <person name="Horton D.L."/>
            <person name="Alikhan N.F."/>
            <person name="Baker D."/>
            <person name="Gharbi K."/>
            <person name="Hall N."/>
            <person name="Watson M."/>
            <person name="Adriaenssens E.M."/>
            <person name="Foster-Nyarko E."/>
            <person name="Jarju S."/>
            <person name="Secka A."/>
            <person name="Antonio M."/>
            <person name="Oren A."/>
            <person name="Chaudhuri R.R."/>
            <person name="La Ragione R."/>
            <person name="Hildebrand F."/>
            <person name="Pallen M.J."/>
        </authorList>
    </citation>
    <scope>NUCLEOTIDE SEQUENCE</scope>
    <source>
        <strain evidence="1">5032</strain>
    </source>
</reference>
<sequence>MPETSLRARSAADYLRMLQHLLPQGQAWTRAPDAVLTAVLRATADELERLDMAMRLLLAEMLPTSAIAGLEDWERVLGLPDACLPAGTSLQERRSAVLAKLRDEGRQDLVYWYGVADSLEYDVTIEEHWPFCCGIHECTDPSGLSPRQRQDHPEIGYLAVPEIRWWWNVIIHGDRLLLFRCGESLCGELLMDWRAADSLECVMLRDKLAHTLLTFTYEEGE</sequence>
<dbReference type="Proteomes" id="UP000823821">
    <property type="component" value="Unassembled WGS sequence"/>
</dbReference>
<dbReference type="Pfam" id="PF10076">
    <property type="entry name" value="Phage_Mu_Gp48"/>
    <property type="match status" value="1"/>
</dbReference>
<name>A0A9D2HKY0_9BACT</name>
<protein>
    <submittedName>
        <fullName evidence="1">DUF2313 domain-containing protein</fullName>
    </submittedName>
</protein>
<dbReference type="EMBL" id="DWZD01000005">
    <property type="protein sequence ID" value="HJA78052.1"/>
    <property type="molecule type" value="Genomic_DNA"/>
</dbReference>
<gene>
    <name evidence="1" type="ORF">H9784_00555</name>
</gene>
<comment type="caution">
    <text evidence="1">The sequence shown here is derived from an EMBL/GenBank/DDBJ whole genome shotgun (WGS) entry which is preliminary data.</text>
</comment>
<organism evidence="1 2">
    <name type="scientific">Candidatus Desulfovibrio intestinavium</name>
    <dbReference type="NCBI Taxonomy" id="2838534"/>
    <lineage>
        <taxon>Bacteria</taxon>
        <taxon>Pseudomonadati</taxon>
        <taxon>Thermodesulfobacteriota</taxon>
        <taxon>Desulfovibrionia</taxon>
        <taxon>Desulfovibrionales</taxon>
        <taxon>Desulfovibrionaceae</taxon>
        <taxon>Desulfovibrio</taxon>
    </lineage>
</organism>
<evidence type="ECO:0000313" key="2">
    <source>
        <dbReference type="Proteomes" id="UP000823821"/>
    </source>
</evidence>
<dbReference type="InterPro" id="IPR018755">
    <property type="entry name" value="Phage_Mu_Gp48"/>
</dbReference>
<reference evidence="1" key="2">
    <citation type="submission" date="2021-04" db="EMBL/GenBank/DDBJ databases">
        <authorList>
            <person name="Gilroy R."/>
        </authorList>
    </citation>
    <scope>NUCLEOTIDE SEQUENCE</scope>
    <source>
        <strain evidence="1">5032</strain>
    </source>
</reference>
<dbReference type="AlphaFoldDB" id="A0A9D2HKY0"/>
<accession>A0A9D2HKY0</accession>
<proteinExistence type="predicted"/>
<evidence type="ECO:0000313" key="1">
    <source>
        <dbReference type="EMBL" id="HJA78052.1"/>
    </source>
</evidence>